<dbReference type="EC" id="3.1.3.-" evidence="2"/>
<dbReference type="GO" id="GO:0008270">
    <property type="term" value="F:zinc ion binding"/>
    <property type="evidence" value="ECO:0007669"/>
    <property type="project" value="TreeGrafter"/>
</dbReference>
<dbReference type="GeneID" id="62777377"/>
<dbReference type="AlphaFoldDB" id="A0A378NQ30"/>
<dbReference type="EMBL" id="UGPP01000001">
    <property type="protein sequence ID" value="STY69927.1"/>
    <property type="molecule type" value="Genomic_DNA"/>
</dbReference>
<dbReference type="STRING" id="1122216.GCA_000423385_00063"/>
<dbReference type="PANTHER" id="PTHR36928:SF1">
    <property type="entry name" value="PHOSPHATASE YCDX-RELATED"/>
    <property type="match status" value="1"/>
</dbReference>
<proteinExistence type="predicted"/>
<evidence type="ECO:0000313" key="3">
    <source>
        <dbReference type="Proteomes" id="UP000255234"/>
    </source>
</evidence>
<protein>
    <submittedName>
        <fullName evidence="2">Probable phosphatase YcdX</fullName>
        <ecNumber evidence="2">3.1.3.-</ecNumber>
    </submittedName>
</protein>
<dbReference type="Proteomes" id="UP000255234">
    <property type="component" value="Unassembled WGS sequence"/>
</dbReference>
<dbReference type="InterPro" id="IPR004013">
    <property type="entry name" value="PHP_dom"/>
</dbReference>
<dbReference type="SUPFAM" id="SSF89550">
    <property type="entry name" value="PHP domain-like"/>
    <property type="match status" value="1"/>
</dbReference>
<evidence type="ECO:0000259" key="1">
    <source>
        <dbReference type="SMART" id="SM00481"/>
    </source>
</evidence>
<evidence type="ECO:0000313" key="2">
    <source>
        <dbReference type="EMBL" id="STY69927.1"/>
    </source>
</evidence>
<dbReference type="NCBIfam" id="NF006702">
    <property type="entry name" value="PRK09248.1"/>
    <property type="match status" value="1"/>
</dbReference>
<organism evidence="2 3">
    <name type="scientific">Megamonas hypermegale</name>
    <dbReference type="NCBI Taxonomy" id="158847"/>
    <lineage>
        <taxon>Bacteria</taxon>
        <taxon>Bacillati</taxon>
        <taxon>Bacillota</taxon>
        <taxon>Negativicutes</taxon>
        <taxon>Selenomonadales</taxon>
        <taxon>Selenomonadaceae</taxon>
        <taxon>Megamonas</taxon>
    </lineage>
</organism>
<feature type="domain" description="Polymerase/histidinol phosphatase N-terminal" evidence="1">
    <location>
        <begin position="5"/>
        <end position="79"/>
    </location>
</feature>
<dbReference type="GO" id="GO:0042578">
    <property type="term" value="F:phosphoric ester hydrolase activity"/>
    <property type="evidence" value="ECO:0007669"/>
    <property type="project" value="TreeGrafter"/>
</dbReference>
<dbReference type="PANTHER" id="PTHR36928">
    <property type="entry name" value="PHOSPHATASE YCDX-RELATED"/>
    <property type="match status" value="1"/>
</dbReference>
<gene>
    <name evidence="2" type="primary">ycdX</name>
    <name evidence="2" type="ORF">NCTC10571_00005</name>
</gene>
<name>A0A378NQ30_9FIRM</name>
<reference evidence="2 3" key="1">
    <citation type="submission" date="2018-06" db="EMBL/GenBank/DDBJ databases">
        <authorList>
            <consortium name="Pathogen Informatics"/>
            <person name="Doyle S."/>
        </authorList>
    </citation>
    <scope>NUCLEOTIDE SEQUENCE [LARGE SCALE GENOMIC DNA]</scope>
    <source>
        <strain evidence="2 3">NCTC10571</strain>
    </source>
</reference>
<dbReference type="CDD" id="cd07437">
    <property type="entry name" value="PHP_HisPPase_Ycdx_like"/>
    <property type="match status" value="1"/>
</dbReference>
<dbReference type="GO" id="GO:0005829">
    <property type="term" value="C:cytosol"/>
    <property type="evidence" value="ECO:0007669"/>
    <property type="project" value="TreeGrafter"/>
</dbReference>
<dbReference type="InterPro" id="IPR003141">
    <property type="entry name" value="Pol/His_phosphatase_N"/>
</dbReference>
<dbReference type="SMART" id="SM00481">
    <property type="entry name" value="POLIIIAc"/>
    <property type="match status" value="1"/>
</dbReference>
<dbReference type="InterPro" id="IPR050243">
    <property type="entry name" value="PHP_phosphatase"/>
</dbReference>
<dbReference type="Pfam" id="PF02811">
    <property type="entry name" value="PHP"/>
    <property type="match status" value="1"/>
</dbReference>
<dbReference type="Gene3D" id="3.20.20.140">
    <property type="entry name" value="Metal-dependent hydrolases"/>
    <property type="match status" value="1"/>
</dbReference>
<accession>A0A378NQ30</accession>
<dbReference type="InterPro" id="IPR016195">
    <property type="entry name" value="Pol/histidinol_Pase-like"/>
</dbReference>
<keyword evidence="2" id="KW-0378">Hydrolase</keyword>
<dbReference type="RefSeq" id="WP_008539221.1">
    <property type="nucleotide sequence ID" value="NZ_UGPP01000001.1"/>
</dbReference>
<sequence>MIDILDVHTHTIASGHAYSTLQEMIDSAKTKGLKLLGITEHTNKMPGTCSEIYFYNFKVIPRKQDDLLIRMGAEINIIDYDGTMDLSTKAFSKIDYGIASLHDICIKPGSQEENTSAIINAMKHDKIKIIGHPDNGYYPVDYEKLALAAKEYNVLLELNNSSVRPDGERLNSRENMKILLKYCAQHQTNLIINSDAHIANDVGNHKYVHQILTEVNFPSTLIVNTSVDKFKKFID</sequence>